<accession>A0A831LYN6</accession>
<dbReference type="AlphaFoldDB" id="A0A831LYN6"/>
<reference evidence="1" key="1">
    <citation type="journal article" date="2020" name="mSystems">
        <title>Genome- and Community-Level Interaction Insights into Carbon Utilization and Element Cycling Functions of Hydrothermarchaeota in Hydrothermal Sediment.</title>
        <authorList>
            <person name="Zhou Z."/>
            <person name="Liu Y."/>
            <person name="Xu W."/>
            <person name="Pan J."/>
            <person name="Luo Z.H."/>
            <person name="Li M."/>
        </authorList>
    </citation>
    <scope>NUCLEOTIDE SEQUENCE [LARGE SCALE GENOMIC DNA]</scope>
    <source>
        <strain evidence="1">SpSt-1217</strain>
    </source>
</reference>
<dbReference type="EMBL" id="DSDK01000827">
    <property type="protein sequence ID" value="HDR52861.1"/>
    <property type="molecule type" value="Genomic_DNA"/>
</dbReference>
<sequence>MRNRFITFIVTGALLIFVFSVQAEGKRRNSVNSFSEMTNATDGSIRPYSKNPWIEIQKISVKWLDVASLSWSDEQIMEAKWDNFDGTDWWGPQRILKLAPKDYRSYVAIVKVMD</sequence>
<name>A0A831LYN6_9BACT</name>
<comment type="caution">
    <text evidence="1">The sequence shown here is derived from an EMBL/GenBank/DDBJ whole genome shotgun (WGS) entry which is preliminary data.</text>
</comment>
<gene>
    <name evidence="1" type="ORF">ENN90_14785</name>
</gene>
<protein>
    <submittedName>
        <fullName evidence="1">Uncharacterized protein</fullName>
    </submittedName>
</protein>
<organism evidence="1">
    <name type="scientific">Mariniphaga anaerophila</name>
    <dbReference type="NCBI Taxonomy" id="1484053"/>
    <lineage>
        <taxon>Bacteria</taxon>
        <taxon>Pseudomonadati</taxon>
        <taxon>Bacteroidota</taxon>
        <taxon>Bacteroidia</taxon>
        <taxon>Marinilabiliales</taxon>
        <taxon>Prolixibacteraceae</taxon>
        <taxon>Mariniphaga</taxon>
    </lineage>
</organism>
<proteinExistence type="predicted"/>
<dbReference type="Proteomes" id="UP000886047">
    <property type="component" value="Unassembled WGS sequence"/>
</dbReference>
<evidence type="ECO:0000313" key="1">
    <source>
        <dbReference type="EMBL" id="HDR52861.1"/>
    </source>
</evidence>